<dbReference type="PANTHER" id="PTHR12151">
    <property type="entry name" value="ELECTRON TRANSPORT PROTIN SCO1/SENC FAMILY MEMBER"/>
    <property type="match status" value="1"/>
</dbReference>
<sequence length="208" mass="23032">MHNPLFRRAIIILLAGLVLLGGALAGALWLRQSPDHRDGMMGEAAIGGPFELVDQNGEPFTDQDLEGHYSLVFFGYTYCPDFCPQTLLTVTEALDQLAEEEPEKADAVVPVFITVDPERDTVEAMNAYAQHFHESLVALTGSEEQIAETARAYRVFYRKVEEDSYNDYLMDHSTFVFLMGPDGKYVTHFTHGTAPEAIAAALDERVAG</sequence>
<organism evidence="4 5">
    <name type="scientific">Aquibaculum arenosum</name>
    <dbReference type="NCBI Taxonomy" id="3032591"/>
    <lineage>
        <taxon>Bacteria</taxon>
        <taxon>Pseudomonadati</taxon>
        <taxon>Pseudomonadota</taxon>
        <taxon>Alphaproteobacteria</taxon>
        <taxon>Rhodospirillales</taxon>
        <taxon>Rhodovibrionaceae</taxon>
        <taxon>Aquibaculum</taxon>
    </lineage>
</organism>
<dbReference type="Proteomes" id="UP001215503">
    <property type="component" value="Unassembled WGS sequence"/>
</dbReference>
<protein>
    <submittedName>
        <fullName evidence="4">SCO family protein</fullName>
    </submittedName>
</protein>
<dbReference type="RefSeq" id="WP_275819813.1">
    <property type="nucleotide sequence ID" value="NZ_JARHUD010000001.1"/>
</dbReference>
<dbReference type="InterPro" id="IPR003782">
    <property type="entry name" value="SCO1/SenC"/>
</dbReference>
<comment type="caution">
    <text evidence="4">The sequence shown here is derived from an EMBL/GenBank/DDBJ whole genome shotgun (WGS) entry which is preliminary data.</text>
</comment>
<evidence type="ECO:0000259" key="3">
    <source>
        <dbReference type="PROSITE" id="PS51352"/>
    </source>
</evidence>
<reference evidence="4 5" key="1">
    <citation type="submission" date="2023-03" db="EMBL/GenBank/DDBJ databases">
        <title>Fodinicurvata sp. CAU 1616 isolated from sea sendiment.</title>
        <authorList>
            <person name="Kim W."/>
        </authorList>
    </citation>
    <scope>NUCLEOTIDE SEQUENCE [LARGE SCALE GENOMIC DNA]</scope>
    <source>
        <strain evidence="4 5">CAU 1616</strain>
    </source>
</reference>
<evidence type="ECO:0000256" key="2">
    <source>
        <dbReference type="ARBA" id="ARBA00023008"/>
    </source>
</evidence>
<proteinExistence type="inferred from homology"/>
<evidence type="ECO:0000256" key="1">
    <source>
        <dbReference type="ARBA" id="ARBA00010996"/>
    </source>
</evidence>
<dbReference type="InterPro" id="IPR013766">
    <property type="entry name" value="Thioredoxin_domain"/>
</dbReference>
<dbReference type="Gene3D" id="3.40.30.10">
    <property type="entry name" value="Glutaredoxin"/>
    <property type="match status" value="1"/>
</dbReference>
<dbReference type="SUPFAM" id="SSF52833">
    <property type="entry name" value="Thioredoxin-like"/>
    <property type="match status" value="1"/>
</dbReference>
<comment type="similarity">
    <text evidence="1">Belongs to the SCO1/2 family.</text>
</comment>
<dbReference type="EMBL" id="JARHUD010000001">
    <property type="protein sequence ID" value="MDF2094908.1"/>
    <property type="molecule type" value="Genomic_DNA"/>
</dbReference>
<dbReference type="Pfam" id="PF02630">
    <property type="entry name" value="SCO1-SenC"/>
    <property type="match status" value="1"/>
</dbReference>
<accession>A0ABT5YJ89</accession>
<gene>
    <name evidence="4" type="ORF">P2G67_02825</name>
</gene>
<dbReference type="PANTHER" id="PTHR12151:SF25">
    <property type="entry name" value="LINALOOL DEHYDRATASE_ISOMERASE DOMAIN-CONTAINING PROTEIN"/>
    <property type="match status" value="1"/>
</dbReference>
<keyword evidence="5" id="KW-1185">Reference proteome</keyword>
<evidence type="ECO:0000313" key="5">
    <source>
        <dbReference type="Proteomes" id="UP001215503"/>
    </source>
</evidence>
<dbReference type="CDD" id="cd02968">
    <property type="entry name" value="SCO"/>
    <property type="match status" value="1"/>
</dbReference>
<dbReference type="PROSITE" id="PS51352">
    <property type="entry name" value="THIOREDOXIN_2"/>
    <property type="match status" value="1"/>
</dbReference>
<evidence type="ECO:0000313" key="4">
    <source>
        <dbReference type="EMBL" id="MDF2094908.1"/>
    </source>
</evidence>
<feature type="domain" description="Thioredoxin" evidence="3">
    <location>
        <begin position="41"/>
        <end position="207"/>
    </location>
</feature>
<dbReference type="InterPro" id="IPR036249">
    <property type="entry name" value="Thioredoxin-like_sf"/>
</dbReference>
<keyword evidence="2" id="KW-0186">Copper</keyword>
<name>A0ABT5YJ89_9PROT</name>